<reference evidence="1 2" key="1">
    <citation type="submission" date="2021-03" db="EMBL/GenBank/DDBJ databases">
        <title>Genomic Encyclopedia of Type Strains, Phase IV (KMG-IV): sequencing the most valuable type-strain genomes for metagenomic binning, comparative biology and taxonomic classification.</title>
        <authorList>
            <person name="Goeker M."/>
        </authorList>
    </citation>
    <scope>NUCLEOTIDE SEQUENCE [LARGE SCALE GENOMIC DNA]</scope>
    <source>
        <strain evidence="1 2">DSM 24004</strain>
    </source>
</reference>
<name>A0ABS4GBS2_9FIRM</name>
<dbReference type="EMBL" id="JAGGKS010000002">
    <property type="protein sequence ID" value="MBP1924855.1"/>
    <property type="molecule type" value="Genomic_DNA"/>
</dbReference>
<evidence type="ECO:0000313" key="1">
    <source>
        <dbReference type="EMBL" id="MBP1924855.1"/>
    </source>
</evidence>
<comment type="caution">
    <text evidence="1">The sequence shown here is derived from an EMBL/GenBank/DDBJ whole genome shotgun (WGS) entry which is preliminary data.</text>
</comment>
<protein>
    <submittedName>
        <fullName evidence="1">Uncharacterized protein</fullName>
    </submittedName>
</protein>
<keyword evidence="2" id="KW-1185">Reference proteome</keyword>
<organism evidence="1 2">
    <name type="scientific">Sedimentibacter acidaminivorans</name>
    <dbReference type="NCBI Taxonomy" id="913099"/>
    <lineage>
        <taxon>Bacteria</taxon>
        <taxon>Bacillati</taxon>
        <taxon>Bacillota</taxon>
        <taxon>Tissierellia</taxon>
        <taxon>Sedimentibacter</taxon>
    </lineage>
</organism>
<dbReference type="Proteomes" id="UP001519342">
    <property type="component" value="Unassembled WGS sequence"/>
</dbReference>
<evidence type="ECO:0000313" key="2">
    <source>
        <dbReference type="Proteomes" id="UP001519342"/>
    </source>
</evidence>
<sequence>MIDFIKDYDIIEWLITYLMKKETILYIIHKIIMNYRRKK</sequence>
<proteinExistence type="predicted"/>
<gene>
    <name evidence="1" type="ORF">J2Z76_000712</name>
</gene>
<accession>A0ABS4GBS2</accession>